<gene>
    <name evidence="3" type="ordered locus">Mmar10_2380</name>
</gene>
<keyword evidence="3" id="KW-0808">Transferase</keyword>
<evidence type="ECO:0000259" key="2">
    <source>
        <dbReference type="Pfam" id="PF08241"/>
    </source>
</evidence>
<organism evidence="3 4">
    <name type="scientific">Maricaulis maris (strain MCS10)</name>
    <name type="common">Caulobacter maris</name>
    <dbReference type="NCBI Taxonomy" id="394221"/>
    <lineage>
        <taxon>Bacteria</taxon>
        <taxon>Pseudomonadati</taxon>
        <taxon>Pseudomonadota</taxon>
        <taxon>Alphaproteobacteria</taxon>
        <taxon>Maricaulales</taxon>
        <taxon>Maricaulaceae</taxon>
        <taxon>Maricaulis</taxon>
    </lineage>
</organism>
<dbReference type="Proteomes" id="UP000001964">
    <property type="component" value="Chromosome"/>
</dbReference>
<protein>
    <submittedName>
        <fullName evidence="3">Methyltransferase type 11</fullName>
    </submittedName>
</protein>
<keyword evidence="4" id="KW-1185">Reference proteome</keyword>
<dbReference type="Gene3D" id="3.40.50.150">
    <property type="entry name" value="Vaccinia Virus protein VP39"/>
    <property type="match status" value="1"/>
</dbReference>
<dbReference type="SUPFAM" id="SSF53335">
    <property type="entry name" value="S-adenosyl-L-methionine-dependent methyltransferases"/>
    <property type="match status" value="1"/>
</dbReference>
<reference evidence="3 4" key="1">
    <citation type="submission" date="2006-08" db="EMBL/GenBank/DDBJ databases">
        <title>Complete sequence of Maricaulis maris MCS10.</title>
        <authorList>
            <consortium name="US DOE Joint Genome Institute"/>
            <person name="Copeland A."/>
            <person name="Lucas S."/>
            <person name="Lapidus A."/>
            <person name="Barry K."/>
            <person name="Detter J.C."/>
            <person name="Glavina del Rio T."/>
            <person name="Hammon N."/>
            <person name="Israni S."/>
            <person name="Dalin E."/>
            <person name="Tice H."/>
            <person name="Pitluck S."/>
            <person name="Saunders E."/>
            <person name="Brettin T."/>
            <person name="Bruce D."/>
            <person name="Han C."/>
            <person name="Tapia R."/>
            <person name="Gilna P."/>
            <person name="Schmutz J."/>
            <person name="Larimer F."/>
            <person name="Land M."/>
            <person name="Hauser L."/>
            <person name="Kyrpides N."/>
            <person name="Mikhailova N."/>
            <person name="Viollier P."/>
            <person name="Stephens C."/>
            <person name="Richardson P."/>
        </authorList>
    </citation>
    <scope>NUCLEOTIDE SEQUENCE [LARGE SCALE GENOMIC DNA]</scope>
    <source>
        <strain evidence="3 4">MCS10</strain>
    </source>
</reference>
<dbReference type="GO" id="GO:0008757">
    <property type="term" value="F:S-adenosylmethionine-dependent methyltransferase activity"/>
    <property type="evidence" value="ECO:0007669"/>
    <property type="project" value="InterPro"/>
</dbReference>
<feature type="region of interest" description="Disordered" evidence="1">
    <location>
        <begin position="234"/>
        <end position="255"/>
    </location>
</feature>
<dbReference type="STRING" id="394221.Mmar10_2380"/>
<dbReference type="GO" id="GO:0032259">
    <property type="term" value="P:methylation"/>
    <property type="evidence" value="ECO:0007669"/>
    <property type="project" value="UniProtKB-KW"/>
</dbReference>
<feature type="domain" description="Methyltransferase type 11" evidence="2">
    <location>
        <begin position="81"/>
        <end position="132"/>
    </location>
</feature>
<keyword evidence="3" id="KW-0489">Methyltransferase</keyword>
<evidence type="ECO:0000313" key="3">
    <source>
        <dbReference type="EMBL" id="ABI66672.1"/>
    </source>
</evidence>
<dbReference type="InterPro" id="IPR029063">
    <property type="entry name" value="SAM-dependent_MTases_sf"/>
</dbReference>
<dbReference type="AlphaFoldDB" id="Q0AM21"/>
<evidence type="ECO:0000313" key="4">
    <source>
        <dbReference type="Proteomes" id="UP000001964"/>
    </source>
</evidence>
<name>Q0AM21_MARMM</name>
<evidence type="ECO:0000256" key="1">
    <source>
        <dbReference type="SAM" id="MobiDB-lite"/>
    </source>
</evidence>
<dbReference type="HOGENOM" id="CLU_048277_0_0_5"/>
<dbReference type="Pfam" id="PF08241">
    <property type="entry name" value="Methyltransf_11"/>
    <property type="match status" value="1"/>
</dbReference>
<dbReference type="eggNOG" id="COG2226">
    <property type="taxonomic scope" value="Bacteria"/>
</dbReference>
<dbReference type="EMBL" id="CP000449">
    <property type="protein sequence ID" value="ABI66672.1"/>
    <property type="molecule type" value="Genomic_DNA"/>
</dbReference>
<proteinExistence type="predicted"/>
<dbReference type="InterPro" id="IPR013216">
    <property type="entry name" value="Methyltransf_11"/>
</dbReference>
<dbReference type="KEGG" id="mmr:Mmar10_2380"/>
<accession>Q0AM21</accession>
<sequence>MWPVRRDVLELDRFYRSRQGQAAHRMIARRLSSIWPDVTALDVLGIGFANPYLDVWQGKARRCVSLTPAAQGAIVSGPSGVPTALGDETHLPFQEALFDRVLLVHALEETDSLPVLLREVWRVLAPEGRLLIVSPSRAGIWAWLDSTPFGHGRPFTRGQLTRLLDDALLVPTAWSRALYAPPWGWSTHRRVANLWEEVGEYAWPALGGLILVEAVKHNAAVTPGLRTARVSRTALEGQRQPALSPRHGARRARRD</sequence>